<dbReference type="Proteomes" id="UP001166293">
    <property type="component" value="Unassembled WGS sequence"/>
</dbReference>
<gene>
    <name evidence="2" type="ORF">KUH32_00950</name>
</gene>
<name>A0ABS6N414_9RHOB</name>
<sequence length="132" mass="14230">MTTELFFLTLTAILAASLWIPYIVGVNSTGAPMPADNRPANQADMAPWVHRAFRAHLNLLEQFLPFAVIVIVAHLAGVSNAVTIWASGLFFVLRLAHAVWMIGGFPVLPVRPIIFTAGWVCVLAIAVAVLVA</sequence>
<evidence type="ECO:0000313" key="3">
    <source>
        <dbReference type="Proteomes" id="UP001166293"/>
    </source>
</evidence>
<keyword evidence="3" id="KW-1185">Reference proteome</keyword>
<protein>
    <submittedName>
        <fullName evidence="2">MAPEG family protein</fullName>
    </submittedName>
</protein>
<feature type="transmembrane region" description="Helical" evidence="1">
    <location>
        <begin position="6"/>
        <end position="24"/>
    </location>
</feature>
<proteinExistence type="predicted"/>
<dbReference type="InterPro" id="IPR001129">
    <property type="entry name" value="Membr-assoc_MAPEG"/>
</dbReference>
<keyword evidence="1" id="KW-1133">Transmembrane helix</keyword>
<dbReference type="RefSeq" id="WP_217776200.1">
    <property type="nucleotide sequence ID" value="NZ_JAHRWL010000001.1"/>
</dbReference>
<evidence type="ECO:0000256" key="1">
    <source>
        <dbReference type="SAM" id="Phobius"/>
    </source>
</evidence>
<reference evidence="2" key="1">
    <citation type="submission" date="2021-06" db="EMBL/GenBank/DDBJ databases">
        <title>Thalassococcus sp. CAU 1522 isolated from sea sand, Republic of Korea.</title>
        <authorList>
            <person name="Kim W."/>
        </authorList>
    </citation>
    <scope>NUCLEOTIDE SEQUENCE</scope>
    <source>
        <strain evidence="2">CAU 1522</strain>
    </source>
</reference>
<dbReference type="EMBL" id="JAHRWL010000001">
    <property type="protein sequence ID" value="MBV2358329.1"/>
    <property type="molecule type" value="Genomic_DNA"/>
</dbReference>
<dbReference type="Pfam" id="PF01124">
    <property type="entry name" value="MAPEG"/>
    <property type="match status" value="1"/>
</dbReference>
<organism evidence="2 3">
    <name type="scientific">Thalassococcus arenae</name>
    <dbReference type="NCBI Taxonomy" id="2851652"/>
    <lineage>
        <taxon>Bacteria</taxon>
        <taxon>Pseudomonadati</taxon>
        <taxon>Pseudomonadota</taxon>
        <taxon>Alphaproteobacteria</taxon>
        <taxon>Rhodobacterales</taxon>
        <taxon>Roseobacteraceae</taxon>
        <taxon>Thalassococcus</taxon>
    </lineage>
</organism>
<keyword evidence="1" id="KW-0472">Membrane</keyword>
<feature type="transmembrane region" description="Helical" evidence="1">
    <location>
        <begin position="113"/>
        <end position="131"/>
    </location>
</feature>
<evidence type="ECO:0000313" key="2">
    <source>
        <dbReference type="EMBL" id="MBV2358329.1"/>
    </source>
</evidence>
<keyword evidence="1" id="KW-0812">Transmembrane</keyword>
<accession>A0ABS6N414</accession>
<comment type="caution">
    <text evidence="2">The sequence shown here is derived from an EMBL/GenBank/DDBJ whole genome shotgun (WGS) entry which is preliminary data.</text>
</comment>
<feature type="transmembrane region" description="Helical" evidence="1">
    <location>
        <begin position="63"/>
        <end position="93"/>
    </location>
</feature>